<gene>
    <name evidence="8" type="ORF">TR69_WS6001001301</name>
</gene>
<feature type="domain" description="Hexokinase C-terminal" evidence="7">
    <location>
        <begin position="324"/>
        <end position="413"/>
    </location>
</feature>
<dbReference type="GO" id="GO:0005536">
    <property type="term" value="F:D-glucose binding"/>
    <property type="evidence" value="ECO:0007669"/>
    <property type="project" value="InterPro"/>
</dbReference>
<keyword evidence="4" id="KW-0418">Kinase</keyword>
<dbReference type="SUPFAM" id="SSF53067">
    <property type="entry name" value="Actin-like ATPase domain"/>
    <property type="match status" value="2"/>
</dbReference>
<evidence type="ECO:0000256" key="4">
    <source>
        <dbReference type="ARBA" id="ARBA00022777"/>
    </source>
</evidence>
<dbReference type="Pfam" id="PF00349">
    <property type="entry name" value="Hexokinase_1"/>
    <property type="match status" value="1"/>
</dbReference>
<keyword evidence="2" id="KW-0808">Transferase</keyword>
<keyword evidence="3" id="KW-0547">Nucleotide-binding</keyword>
<dbReference type="GO" id="GO:0001678">
    <property type="term" value="P:intracellular glucose homeostasis"/>
    <property type="evidence" value="ECO:0007669"/>
    <property type="project" value="InterPro"/>
</dbReference>
<dbReference type="Pfam" id="PF03727">
    <property type="entry name" value="Hexokinase_2"/>
    <property type="match status" value="1"/>
</dbReference>
<comment type="similarity">
    <text evidence="1">Belongs to the hexokinase family.</text>
</comment>
<keyword evidence="5" id="KW-0067">ATP-binding</keyword>
<evidence type="ECO:0000313" key="9">
    <source>
        <dbReference type="Proteomes" id="UP000070457"/>
    </source>
</evidence>
<evidence type="ECO:0000259" key="7">
    <source>
        <dbReference type="Pfam" id="PF03727"/>
    </source>
</evidence>
<evidence type="ECO:0000256" key="5">
    <source>
        <dbReference type="ARBA" id="ARBA00022840"/>
    </source>
</evidence>
<dbReference type="EMBL" id="JYNZ01000005">
    <property type="protein sequence ID" value="KXK26009.1"/>
    <property type="molecule type" value="Genomic_DNA"/>
</dbReference>
<evidence type="ECO:0000313" key="8">
    <source>
        <dbReference type="EMBL" id="KXK26009.1"/>
    </source>
</evidence>
<reference evidence="8 9" key="1">
    <citation type="submission" date="2015-02" db="EMBL/GenBank/DDBJ databases">
        <title>Improved understanding of the partial-nitritation anammox process through 23 genomes representing the majority of the microbial community.</title>
        <authorList>
            <person name="Speth D.R."/>
            <person name="In T Zandt M."/>
            <person name="Guerrero Cruz S."/>
            <person name="Jetten M.S."/>
            <person name="Dutilh B.E."/>
        </authorList>
    </citation>
    <scope>NUCLEOTIDE SEQUENCE [LARGE SCALE GENOMIC DNA]</scope>
    <source>
        <strain evidence="8">OLB20</strain>
    </source>
</reference>
<dbReference type="InterPro" id="IPR043129">
    <property type="entry name" value="ATPase_NBD"/>
</dbReference>
<dbReference type="GO" id="GO:0004396">
    <property type="term" value="F:hexokinase activity"/>
    <property type="evidence" value="ECO:0007669"/>
    <property type="project" value="InterPro"/>
</dbReference>
<evidence type="ECO:0000259" key="6">
    <source>
        <dbReference type="Pfam" id="PF00349"/>
    </source>
</evidence>
<dbReference type="STRING" id="1617426.TR69_WS6001001301"/>
<feature type="domain" description="Hexokinase N-terminal" evidence="6">
    <location>
        <begin position="14"/>
        <end position="193"/>
    </location>
</feature>
<dbReference type="Proteomes" id="UP000070457">
    <property type="component" value="Unassembled WGS sequence"/>
</dbReference>
<dbReference type="InterPro" id="IPR001312">
    <property type="entry name" value="Hexokinase"/>
</dbReference>
<dbReference type="Gene3D" id="3.40.367.20">
    <property type="match status" value="1"/>
</dbReference>
<dbReference type="PROSITE" id="PS51748">
    <property type="entry name" value="HEXOKINASE_2"/>
    <property type="match status" value="1"/>
</dbReference>
<comment type="caution">
    <text evidence="8">The sequence shown here is derived from an EMBL/GenBank/DDBJ whole genome shotgun (WGS) entry which is preliminary data.</text>
</comment>
<evidence type="ECO:0000256" key="2">
    <source>
        <dbReference type="ARBA" id="ARBA00022679"/>
    </source>
</evidence>
<dbReference type="GO" id="GO:0006096">
    <property type="term" value="P:glycolytic process"/>
    <property type="evidence" value="ECO:0007669"/>
    <property type="project" value="UniProtKB-UniPathway"/>
</dbReference>
<organism evidence="8 9">
    <name type="scientific">candidate division WS6 bacterium OLB20</name>
    <dbReference type="NCBI Taxonomy" id="1617426"/>
    <lineage>
        <taxon>Bacteria</taxon>
        <taxon>Candidatus Dojkabacteria</taxon>
    </lineage>
</organism>
<evidence type="ECO:0008006" key="10">
    <source>
        <dbReference type="Google" id="ProtNLM"/>
    </source>
</evidence>
<dbReference type="GO" id="GO:0005524">
    <property type="term" value="F:ATP binding"/>
    <property type="evidence" value="ECO:0007669"/>
    <property type="project" value="UniProtKB-KW"/>
</dbReference>
<protein>
    <recommendedName>
        <fullName evidence="10">Hexokinase</fullName>
    </recommendedName>
</protein>
<dbReference type="UniPathway" id="UPA00109">
    <property type="reaction ID" value="UER00180"/>
</dbReference>
<dbReference type="InterPro" id="IPR022672">
    <property type="entry name" value="Hexokinase_N"/>
</dbReference>
<evidence type="ECO:0000256" key="3">
    <source>
        <dbReference type="ARBA" id="ARBA00022741"/>
    </source>
</evidence>
<dbReference type="AlphaFoldDB" id="A0A136LWI7"/>
<dbReference type="Gene3D" id="3.30.420.40">
    <property type="match status" value="1"/>
</dbReference>
<proteinExistence type="inferred from homology"/>
<dbReference type="CDD" id="cd24000">
    <property type="entry name" value="ASKHA_NBD_HK"/>
    <property type="match status" value="1"/>
</dbReference>
<accession>A0A136LWI7</accession>
<evidence type="ECO:0000256" key="1">
    <source>
        <dbReference type="ARBA" id="ARBA00009225"/>
    </source>
</evidence>
<dbReference type="InterPro" id="IPR022673">
    <property type="entry name" value="Hexokinase_C"/>
</dbReference>
<sequence length="419" mass="45504">MDTLPVIDPGFKELPVDVMNELAHDFASQARDGAAGRDSTLPMFPAFVRQSELSGDPLSVLCLDVGGSTMRATMFRFDQDLHETVSPQEAEFTGGFMTVADYTARFADVARMAVEGHDPDVIALVYSFPARIVQTGDNIDADRSDLGPEWGKGFVIADSDINITAYMREAFSKIGISARRWVTLNDVSALMLARPGVHASFIAGTGYNIGVTDAEGDLYNTEAGFYSSPLLSEHNPALLTAFTNDIERRLLKLDVDPKTNIQLRKPSELQVGGKYLYQLLIMGLCMIGDCDHETINAISTLQTGALTSALNRDWGAFESEKLTLPEHRRNHMHELSVFLRDRAADVVAFQLAGAALFKGFSEPLQVTADGSVAHNLPGFTDRISARSTHIYKPGVKITTIERSGLSGAARAAVLTASGR</sequence>
<name>A0A136LWI7_9BACT</name>